<gene>
    <name evidence="3" type="ORF">QE382_004044</name>
</gene>
<dbReference type="PANTHER" id="PTHR33383">
    <property type="entry name" value="MEMBRANE PROTEIN INSERTION EFFICIENCY FACTOR-RELATED"/>
    <property type="match status" value="1"/>
</dbReference>
<keyword evidence="1 2" id="KW-0472">Membrane</keyword>
<keyword evidence="2" id="KW-1133">Transmembrane helix</keyword>
<dbReference type="HAMAP" id="MF_00386">
    <property type="entry name" value="UPF0161_YidD"/>
    <property type="match status" value="1"/>
</dbReference>
<dbReference type="RefSeq" id="WP_307187433.1">
    <property type="nucleotide sequence ID" value="NZ_JAUTBA010000001.1"/>
</dbReference>
<proteinExistence type="inferred from homology"/>
<name>A0ABU0UB27_9SPHI</name>
<evidence type="ECO:0000256" key="1">
    <source>
        <dbReference type="HAMAP-Rule" id="MF_00386"/>
    </source>
</evidence>
<dbReference type="Pfam" id="PF01809">
    <property type="entry name" value="YidD"/>
    <property type="match status" value="1"/>
</dbReference>
<comment type="function">
    <text evidence="1">Could be involved in insertion of integral membrane proteins into the membrane.</text>
</comment>
<evidence type="ECO:0000256" key="2">
    <source>
        <dbReference type="SAM" id="Phobius"/>
    </source>
</evidence>
<sequence length="84" mass="9565">MNVLKLIWKKGISPLFSFIFLIIIRFYQVFISPFLGASCRYTPTCSQYGKEAIVKYGPFKGGWMALKRIARCNPWGGHGHDPVP</sequence>
<dbReference type="NCBIfam" id="TIGR00278">
    <property type="entry name" value="membrane protein insertion efficiency factor YidD"/>
    <property type="match status" value="1"/>
</dbReference>
<evidence type="ECO:0000313" key="3">
    <source>
        <dbReference type="EMBL" id="MDQ1152060.1"/>
    </source>
</evidence>
<dbReference type="Proteomes" id="UP001244640">
    <property type="component" value="Unassembled WGS sequence"/>
</dbReference>
<keyword evidence="4" id="KW-1185">Reference proteome</keyword>
<keyword evidence="1" id="KW-1003">Cell membrane</keyword>
<protein>
    <recommendedName>
        <fullName evidence="1">Putative membrane protein insertion efficiency factor</fullName>
    </recommendedName>
</protein>
<feature type="transmembrane region" description="Helical" evidence="2">
    <location>
        <begin position="12"/>
        <end position="35"/>
    </location>
</feature>
<dbReference type="InterPro" id="IPR002696">
    <property type="entry name" value="Membr_insert_effic_factor_YidD"/>
</dbReference>
<dbReference type="SMART" id="SM01234">
    <property type="entry name" value="Haemolytic"/>
    <property type="match status" value="1"/>
</dbReference>
<keyword evidence="2" id="KW-0812">Transmembrane</keyword>
<comment type="subcellular location">
    <subcellularLocation>
        <location evidence="1">Cell membrane</location>
        <topology evidence="1">Peripheral membrane protein</topology>
        <orientation evidence="1">Cytoplasmic side</orientation>
    </subcellularLocation>
</comment>
<comment type="caution">
    <text evidence="3">The sequence shown here is derived from an EMBL/GenBank/DDBJ whole genome shotgun (WGS) entry which is preliminary data.</text>
</comment>
<accession>A0ABU0UB27</accession>
<comment type="similarity">
    <text evidence="1">Belongs to the UPF0161 family.</text>
</comment>
<dbReference type="PANTHER" id="PTHR33383:SF1">
    <property type="entry name" value="MEMBRANE PROTEIN INSERTION EFFICIENCY FACTOR-RELATED"/>
    <property type="match status" value="1"/>
</dbReference>
<reference evidence="3 4" key="1">
    <citation type="submission" date="2023-07" db="EMBL/GenBank/DDBJ databases">
        <title>Functional and genomic diversity of the sorghum phyllosphere microbiome.</title>
        <authorList>
            <person name="Shade A."/>
        </authorList>
    </citation>
    <scope>NUCLEOTIDE SEQUENCE [LARGE SCALE GENOMIC DNA]</scope>
    <source>
        <strain evidence="3 4">SORGH_AS_0892</strain>
    </source>
</reference>
<organism evidence="3 4">
    <name type="scientific">Sphingobacterium zeae</name>
    <dbReference type="NCBI Taxonomy" id="1776859"/>
    <lineage>
        <taxon>Bacteria</taxon>
        <taxon>Pseudomonadati</taxon>
        <taxon>Bacteroidota</taxon>
        <taxon>Sphingobacteriia</taxon>
        <taxon>Sphingobacteriales</taxon>
        <taxon>Sphingobacteriaceae</taxon>
        <taxon>Sphingobacterium</taxon>
    </lineage>
</organism>
<dbReference type="EMBL" id="JAUTBA010000001">
    <property type="protein sequence ID" value="MDQ1152060.1"/>
    <property type="molecule type" value="Genomic_DNA"/>
</dbReference>
<evidence type="ECO:0000313" key="4">
    <source>
        <dbReference type="Proteomes" id="UP001244640"/>
    </source>
</evidence>